<name>A0A0B5H8R4_9CAUD</name>
<dbReference type="Proteomes" id="UP000031804">
    <property type="component" value="Segment"/>
</dbReference>
<sequence length="87" mass="10410">MYRLQIDAYIKEYAPGYRIESGHYLCHPETCTCDNWVLVKLLPHGRTERITSSDSYRFLVTELWDLRPELKQALLAKWPDFLSRDIY</sequence>
<dbReference type="RefSeq" id="YP_009207490.1">
    <property type="nucleotide sequence ID" value="NC_028895.1"/>
</dbReference>
<dbReference type="KEGG" id="vg:26634003"/>
<evidence type="ECO:0000313" key="2">
    <source>
        <dbReference type="Proteomes" id="UP000031804"/>
    </source>
</evidence>
<gene>
    <name evidence="1" type="ORF">SBVP3_0025</name>
</gene>
<accession>A0A0B5H8R4</accession>
<dbReference type="EMBL" id="KP280063">
    <property type="protein sequence ID" value="AJF40793.1"/>
    <property type="molecule type" value="Genomic_DNA"/>
</dbReference>
<protein>
    <submittedName>
        <fullName evidence="1">Uncharacterized protein</fullName>
    </submittedName>
</protein>
<reference evidence="1 2" key="1">
    <citation type="submission" date="2014-12" db="EMBL/GenBank/DDBJ databases">
        <title>Complete genome sequences of three Vibrio cholerae specific bacteriophages.</title>
        <authorList>
            <person name="Bhandare S.G."/>
            <person name="Warry A."/>
            <person name="Emes R.D."/>
            <person name="Hooton S.P.T."/>
            <person name="Barrow P.A."/>
            <person name="Atterbury R.J."/>
        </authorList>
    </citation>
    <scope>NUCLEOTIDE SEQUENCE [LARGE SCALE GENOMIC DNA]</scope>
</reference>
<proteinExistence type="predicted"/>
<dbReference type="GeneID" id="26634003"/>
<organism evidence="1 2">
    <name type="scientific">Vibrio phage phi 3</name>
    <dbReference type="NCBI Taxonomy" id="1589298"/>
    <lineage>
        <taxon>Viruses</taxon>
        <taxon>Duplodnaviria</taxon>
        <taxon>Heunggongvirae</taxon>
        <taxon>Uroviricota</taxon>
        <taxon>Caudoviricetes</taxon>
        <taxon>Demerecviridae</taxon>
        <taxon>Ermolyevavirinae</taxon>
        <taxon>Jesfedecavirus</taxon>
        <taxon>Jesfedecavirus phi3</taxon>
    </lineage>
</organism>
<evidence type="ECO:0000313" key="1">
    <source>
        <dbReference type="EMBL" id="AJF40793.1"/>
    </source>
</evidence>
<keyword evidence="2" id="KW-1185">Reference proteome</keyword>